<proteinExistence type="predicted"/>
<protein>
    <submittedName>
        <fullName evidence="1">Uncharacterized protein</fullName>
    </submittedName>
</protein>
<accession>A0AAN8RRU8</accession>
<dbReference type="AlphaFoldDB" id="A0AAN8RRU8"/>
<dbReference type="EMBL" id="JAWJWE010000057">
    <property type="protein sequence ID" value="KAK6616778.1"/>
    <property type="molecule type" value="Genomic_DNA"/>
</dbReference>
<evidence type="ECO:0000313" key="1">
    <source>
        <dbReference type="EMBL" id="KAK6616778.1"/>
    </source>
</evidence>
<organism evidence="1 2">
    <name type="scientific">Polyplax serrata</name>
    <name type="common">Common mouse louse</name>
    <dbReference type="NCBI Taxonomy" id="468196"/>
    <lineage>
        <taxon>Eukaryota</taxon>
        <taxon>Metazoa</taxon>
        <taxon>Ecdysozoa</taxon>
        <taxon>Arthropoda</taxon>
        <taxon>Hexapoda</taxon>
        <taxon>Insecta</taxon>
        <taxon>Pterygota</taxon>
        <taxon>Neoptera</taxon>
        <taxon>Paraneoptera</taxon>
        <taxon>Psocodea</taxon>
        <taxon>Troctomorpha</taxon>
        <taxon>Phthiraptera</taxon>
        <taxon>Anoplura</taxon>
        <taxon>Polyplacidae</taxon>
        <taxon>Polyplax</taxon>
    </lineage>
</organism>
<comment type="caution">
    <text evidence="1">The sequence shown here is derived from an EMBL/GenBank/DDBJ whole genome shotgun (WGS) entry which is preliminary data.</text>
</comment>
<name>A0AAN8RRU8_POLSC</name>
<reference evidence="1 2" key="1">
    <citation type="submission" date="2023-10" db="EMBL/GenBank/DDBJ databases">
        <title>Genomes of two closely related lineages of the louse Polyplax serrata with different host specificities.</title>
        <authorList>
            <person name="Martinu J."/>
            <person name="Tarabai H."/>
            <person name="Stefka J."/>
            <person name="Hypsa V."/>
        </authorList>
    </citation>
    <scope>NUCLEOTIDE SEQUENCE [LARGE SCALE GENOMIC DNA]</scope>
    <source>
        <strain evidence="1">HR10_N</strain>
    </source>
</reference>
<sequence length="104" mass="11625">MHETTNASPAQFPKLANGGTHSFWNLGPMFIAPMKGLPPCQPPPYPPPPTTSCYSQYPDVVGHPHTHRTHRGPIHLGSQFMGKPWVEAGYCGPVHRKAFWVWNR</sequence>
<dbReference type="Proteomes" id="UP001372834">
    <property type="component" value="Unassembled WGS sequence"/>
</dbReference>
<evidence type="ECO:0000313" key="2">
    <source>
        <dbReference type="Proteomes" id="UP001372834"/>
    </source>
</evidence>
<gene>
    <name evidence="1" type="ORF">RUM43_015097</name>
</gene>